<sequence length="80" mass="8946">MLGSNGVQCLRRAVKARSLERSGESSPLRLEDFPLQARGRDIVTEQGVVVATAADPLISEEIARRLNNGYWSEQEDQWAF</sequence>
<evidence type="ECO:0000313" key="1">
    <source>
        <dbReference type="EMBL" id="SHN64128.1"/>
    </source>
</evidence>
<accession>A0A1M7T0B1</accession>
<proteinExistence type="predicted"/>
<keyword evidence="2" id="KW-1185">Reference proteome</keyword>
<reference evidence="2" key="1">
    <citation type="submission" date="2016-11" db="EMBL/GenBank/DDBJ databases">
        <authorList>
            <person name="Varghese N."/>
            <person name="Submissions S."/>
        </authorList>
    </citation>
    <scope>NUCLEOTIDE SEQUENCE [LARGE SCALE GENOMIC DNA]</scope>
    <source>
        <strain evidence="2">GAS401</strain>
    </source>
</reference>
<protein>
    <submittedName>
        <fullName evidence="1">Uncharacterized protein</fullName>
    </submittedName>
</protein>
<gene>
    <name evidence="1" type="ORF">SAMN05444170_0529</name>
</gene>
<dbReference type="Proteomes" id="UP000184096">
    <property type="component" value="Chromosome I"/>
</dbReference>
<organism evidence="1 2">
    <name type="scientific">Bradyrhizobium erythrophlei</name>
    <dbReference type="NCBI Taxonomy" id="1437360"/>
    <lineage>
        <taxon>Bacteria</taxon>
        <taxon>Pseudomonadati</taxon>
        <taxon>Pseudomonadota</taxon>
        <taxon>Alphaproteobacteria</taxon>
        <taxon>Hyphomicrobiales</taxon>
        <taxon>Nitrobacteraceae</taxon>
        <taxon>Bradyrhizobium</taxon>
    </lineage>
</organism>
<evidence type="ECO:0000313" key="2">
    <source>
        <dbReference type="Proteomes" id="UP000184096"/>
    </source>
</evidence>
<name>A0A1M7T0B1_9BRAD</name>
<dbReference type="EMBL" id="LT670849">
    <property type="protein sequence ID" value="SHN64128.1"/>
    <property type="molecule type" value="Genomic_DNA"/>
</dbReference>
<dbReference type="AlphaFoldDB" id="A0A1M7T0B1"/>